<sequence>MVNALSGSGLVLEASPEFRDARQIRPDHLDRYQRSVSLGASSAGREVIFGAAAEVDAAHAAMT</sequence>
<dbReference type="EMBL" id="MOMC01000044">
    <property type="protein sequence ID" value="ONH27734.1"/>
    <property type="molecule type" value="Genomic_DNA"/>
</dbReference>
<protein>
    <submittedName>
        <fullName evidence="1">Uncharacterized protein</fullName>
    </submittedName>
</protein>
<dbReference type="Proteomes" id="UP000188929">
    <property type="component" value="Unassembled WGS sequence"/>
</dbReference>
<gene>
    <name evidence="1" type="ORF">BL253_21010</name>
</gene>
<proteinExistence type="predicted"/>
<reference evidence="2" key="1">
    <citation type="submission" date="2016-10" db="EMBL/GenBank/DDBJ databases">
        <title>Frankia sp. NRRL B-16386 Genome sequencing.</title>
        <authorList>
            <person name="Ghodhbane-Gtari F."/>
            <person name="Swanson E."/>
            <person name="Gueddou A."/>
            <person name="Hezbri K."/>
            <person name="Ktari K."/>
            <person name="Nouioui I."/>
            <person name="Morris K."/>
            <person name="Simpson S."/>
            <person name="Abebe-Akele F."/>
            <person name="Thomas K."/>
            <person name="Gtari M."/>
            <person name="Tisa L.S."/>
        </authorList>
    </citation>
    <scope>NUCLEOTIDE SEQUENCE [LARGE SCALE GENOMIC DNA]</scope>
    <source>
        <strain evidence="2">NRRL B-16386</strain>
    </source>
</reference>
<organism evidence="1 2">
    <name type="scientific">Pseudofrankia asymbiotica</name>
    <dbReference type="NCBI Taxonomy" id="1834516"/>
    <lineage>
        <taxon>Bacteria</taxon>
        <taxon>Bacillati</taxon>
        <taxon>Actinomycetota</taxon>
        <taxon>Actinomycetes</taxon>
        <taxon>Frankiales</taxon>
        <taxon>Frankiaceae</taxon>
        <taxon>Pseudofrankia</taxon>
    </lineage>
</organism>
<accession>A0A1V2I764</accession>
<keyword evidence="2" id="KW-1185">Reference proteome</keyword>
<evidence type="ECO:0000313" key="1">
    <source>
        <dbReference type="EMBL" id="ONH27734.1"/>
    </source>
</evidence>
<evidence type="ECO:0000313" key="2">
    <source>
        <dbReference type="Proteomes" id="UP000188929"/>
    </source>
</evidence>
<name>A0A1V2I764_9ACTN</name>
<dbReference type="AlphaFoldDB" id="A0A1V2I764"/>
<comment type="caution">
    <text evidence="1">The sequence shown here is derived from an EMBL/GenBank/DDBJ whole genome shotgun (WGS) entry which is preliminary data.</text>
</comment>